<sequence length="263" mass="29778">MRIVSICPSNTEVADYLGLTSSLVGVDDFSDFPEEIKSLPKLGPDLSINMDKVEELQPDLILASLSVPGMEKNIEELKKRSLPYIVTDPQSFDDIADDLLTIGKACGIEAKAKEMQKEFREKITLLKEAAAKTESAPELYWEWWPKPVFTPGKINWLTELSVLAGARNIYRDVELASIQTDWEDVHSRNPDYICLAWVGVRREKVNPAVVKKRAGWDTLQAVAEDRILVLEEELYCRPSPRLLEGALKLGHILHPDQYSRIKF</sequence>
<evidence type="ECO:0000313" key="4">
    <source>
        <dbReference type="Proteomes" id="UP000323317"/>
    </source>
</evidence>
<dbReference type="EMBL" id="VTEH01000015">
    <property type="protein sequence ID" value="TYR73816.1"/>
    <property type="molecule type" value="Genomic_DNA"/>
</dbReference>
<evidence type="ECO:0000256" key="1">
    <source>
        <dbReference type="ARBA" id="ARBA00008814"/>
    </source>
</evidence>
<comment type="caution">
    <text evidence="3">The sequence shown here is derived from an EMBL/GenBank/DDBJ whole genome shotgun (WGS) entry which is preliminary data.</text>
</comment>
<dbReference type="AlphaFoldDB" id="A0A5D4K9Y2"/>
<reference evidence="3 4" key="1">
    <citation type="submission" date="2019-08" db="EMBL/GenBank/DDBJ databases">
        <title>Bacillus genomes from the desert of Cuatro Cienegas, Coahuila.</title>
        <authorList>
            <person name="Olmedo-Alvarez G."/>
        </authorList>
    </citation>
    <scope>NUCLEOTIDE SEQUENCE [LARGE SCALE GENOMIC DNA]</scope>
    <source>
        <strain evidence="3 4">CH40_1T</strain>
    </source>
</reference>
<dbReference type="Gene3D" id="3.40.50.1980">
    <property type="entry name" value="Nitrogenase molybdenum iron protein domain"/>
    <property type="match status" value="2"/>
</dbReference>
<dbReference type="InterPro" id="IPR002491">
    <property type="entry name" value="ABC_transptr_periplasmic_BD"/>
</dbReference>
<feature type="domain" description="Fe/B12 periplasmic-binding" evidence="2">
    <location>
        <begin position="2"/>
        <end position="257"/>
    </location>
</feature>
<dbReference type="Pfam" id="PF01497">
    <property type="entry name" value="Peripla_BP_2"/>
    <property type="match status" value="1"/>
</dbReference>
<name>A0A5D4K9Y2_9BACI</name>
<dbReference type="GO" id="GO:0071281">
    <property type="term" value="P:cellular response to iron ion"/>
    <property type="evidence" value="ECO:0007669"/>
    <property type="project" value="TreeGrafter"/>
</dbReference>
<proteinExistence type="inferred from homology"/>
<dbReference type="InterPro" id="IPR050902">
    <property type="entry name" value="ABC_Transporter_SBP"/>
</dbReference>
<dbReference type="PANTHER" id="PTHR30535:SF34">
    <property type="entry name" value="MOLYBDATE-BINDING PROTEIN MOLA"/>
    <property type="match status" value="1"/>
</dbReference>
<dbReference type="CDD" id="cd01144">
    <property type="entry name" value="BtuF"/>
    <property type="match status" value="1"/>
</dbReference>
<protein>
    <submittedName>
        <fullName evidence="3">Cobalamin-binding protein</fullName>
    </submittedName>
</protein>
<dbReference type="PANTHER" id="PTHR30535">
    <property type="entry name" value="VITAMIN B12-BINDING PROTEIN"/>
    <property type="match status" value="1"/>
</dbReference>
<dbReference type="RefSeq" id="WP_148947973.1">
    <property type="nucleotide sequence ID" value="NZ_JBNILU010000013.1"/>
</dbReference>
<gene>
    <name evidence="3" type="ORF">FZC79_16970</name>
</gene>
<comment type="similarity">
    <text evidence="1">Belongs to the bacterial solute-binding protein 8 family.</text>
</comment>
<evidence type="ECO:0000313" key="3">
    <source>
        <dbReference type="EMBL" id="TYR73816.1"/>
    </source>
</evidence>
<dbReference type="PROSITE" id="PS50983">
    <property type="entry name" value="FE_B12_PBP"/>
    <property type="match status" value="1"/>
</dbReference>
<evidence type="ECO:0000259" key="2">
    <source>
        <dbReference type="PROSITE" id="PS50983"/>
    </source>
</evidence>
<accession>A0A5D4K9Y2</accession>
<dbReference type="SUPFAM" id="SSF53807">
    <property type="entry name" value="Helical backbone' metal receptor"/>
    <property type="match status" value="1"/>
</dbReference>
<organism evidence="3 4">
    <name type="scientific">Rossellomorea vietnamensis</name>
    <dbReference type="NCBI Taxonomy" id="218284"/>
    <lineage>
        <taxon>Bacteria</taxon>
        <taxon>Bacillati</taxon>
        <taxon>Bacillota</taxon>
        <taxon>Bacilli</taxon>
        <taxon>Bacillales</taxon>
        <taxon>Bacillaceae</taxon>
        <taxon>Rossellomorea</taxon>
    </lineage>
</organism>
<dbReference type="Proteomes" id="UP000323317">
    <property type="component" value="Unassembled WGS sequence"/>
</dbReference>